<evidence type="ECO:0000256" key="1">
    <source>
        <dbReference type="ARBA" id="ARBA00000695"/>
    </source>
</evidence>
<dbReference type="InterPro" id="IPR004898">
    <property type="entry name" value="Pectate_lyase_PlyH/PlyE-like"/>
</dbReference>
<comment type="cofactor">
    <cofactor evidence="2 10">
        <name>Ca(2+)</name>
        <dbReference type="ChEBI" id="CHEBI:29108"/>
    </cofactor>
</comment>
<dbReference type="PANTHER" id="PTHR33407">
    <property type="entry name" value="PECTATE LYASE F-RELATED"/>
    <property type="match status" value="1"/>
</dbReference>
<dbReference type="InterPro" id="IPR011050">
    <property type="entry name" value="Pectin_lyase_fold/virulence"/>
</dbReference>
<feature type="compositionally biased region" description="Polar residues" evidence="11">
    <location>
        <begin position="249"/>
        <end position="260"/>
    </location>
</feature>
<dbReference type="Proteomes" id="UP000383932">
    <property type="component" value="Unassembled WGS sequence"/>
</dbReference>
<sequence length="260" mass="28003">MVQLSFALIALTALSAFPHVVLAESHLDYIEHDRRQAGGCNFPNPPPASNVDRSRDGPIIVRAGQPFNGRGLRYGRGFKCNPRNEKGRDAAIFILEPNAVLENAVIGPDNQEGVHCRGPCTVRNVWFEDVCEDAVSIMQQSGVSTIIGGGARGASDKVIQHNGGGTVNIQGYCVQNFGALYRSCGNCGTQVARQVRISQVTAMNGRRLAGINSNYGDVATIDRPRAMSGVQSMCDTFRGNNVGREPDPLTQNEPNASCRF</sequence>
<comment type="catalytic activity">
    <reaction evidence="1 10">
        <text>Eliminative cleavage of (1-&gt;4)-alpha-D-galacturonan to give oligosaccharides with 4-deoxy-alpha-D-galact-4-enuronosyl groups at their non-reducing ends.</text>
        <dbReference type="EC" id="4.2.2.2"/>
    </reaction>
</comment>
<keyword evidence="7 10" id="KW-0106">Calcium</keyword>
<comment type="similarity">
    <text evidence="4 10">Belongs to the polysaccharide lyase 3 family.</text>
</comment>
<evidence type="ECO:0000256" key="2">
    <source>
        <dbReference type="ARBA" id="ARBA00001913"/>
    </source>
</evidence>
<comment type="function">
    <text evidence="9 10">Pectinolytic enzyme consist of four classes of enzymes: pectin lyase, polygalacturonase, pectin methylesterase and rhamnogalacturonase. Among pectinolytic enzymes, pectin lyase is the most important in depolymerization of pectin, since it cleaves internal glycosidic bonds of highly methylated pectins. Favors pectate, the anion, over pectin, the methyl ester.</text>
</comment>
<dbReference type="InterPro" id="IPR012334">
    <property type="entry name" value="Pectin_lyas_fold"/>
</dbReference>
<name>A0A5N5QMI1_9AGAM</name>
<comment type="subcellular location">
    <subcellularLocation>
        <location evidence="3 10">Secreted</location>
    </subcellularLocation>
</comment>
<keyword evidence="13" id="KW-1185">Reference proteome</keyword>
<dbReference type="Pfam" id="PF03211">
    <property type="entry name" value="Pectate_lyase"/>
    <property type="match status" value="1"/>
</dbReference>
<gene>
    <name evidence="12" type="ORF">CTheo_3719</name>
</gene>
<evidence type="ECO:0000256" key="10">
    <source>
        <dbReference type="RuleBase" id="RU367009"/>
    </source>
</evidence>
<dbReference type="EMBL" id="SSOP01000052">
    <property type="protein sequence ID" value="KAB5592859.1"/>
    <property type="molecule type" value="Genomic_DNA"/>
</dbReference>
<dbReference type="GO" id="GO:0005576">
    <property type="term" value="C:extracellular region"/>
    <property type="evidence" value="ECO:0007669"/>
    <property type="project" value="UniProtKB-SubCell"/>
</dbReference>
<evidence type="ECO:0000256" key="5">
    <source>
        <dbReference type="ARBA" id="ARBA00022525"/>
    </source>
</evidence>
<organism evidence="12 13">
    <name type="scientific">Ceratobasidium theobromae</name>
    <dbReference type="NCBI Taxonomy" id="1582974"/>
    <lineage>
        <taxon>Eukaryota</taxon>
        <taxon>Fungi</taxon>
        <taxon>Dikarya</taxon>
        <taxon>Basidiomycota</taxon>
        <taxon>Agaricomycotina</taxon>
        <taxon>Agaricomycetes</taxon>
        <taxon>Cantharellales</taxon>
        <taxon>Ceratobasidiaceae</taxon>
        <taxon>Ceratobasidium</taxon>
    </lineage>
</organism>
<dbReference type="PANTHER" id="PTHR33407:SF9">
    <property type="entry name" value="PECTATE LYASE F-RELATED"/>
    <property type="match status" value="1"/>
</dbReference>
<evidence type="ECO:0000256" key="7">
    <source>
        <dbReference type="ARBA" id="ARBA00022837"/>
    </source>
</evidence>
<feature type="signal peptide" evidence="10">
    <location>
        <begin position="1"/>
        <end position="23"/>
    </location>
</feature>
<evidence type="ECO:0000256" key="11">
    <source>
        <dbReference type="SAM" id="MobiDB-lite"/>
    </source>
</evidence>
<dbReference type="GO" id="GO:0045490">
    <property type="term" value="P:pectin catabolic process"/>
    <property type="evidence" value="ECO:0007669"/>
    <property type="project" value="TreeGrafter"/>
</dbReference>
<dbReference type="EC" id="4.2.2.2" evidence="10"/>
<dbReference type="SUPFAM" id="SSF51126">
    <property type="entry name" value="Pectin lyase-like"/>
    <property type="match status" value="1"/>
</dbReference>
<dbReference type="AlphaFoldDB" id="A0A5N5QMI1"/>
<comment type="caution">
    <text evidence="12">The sequence shown here is derived from an EMBL/GenBank/DDBJ whole genome shotgun (WGS) entry which is preliminary data.</text>
</comment>
<evidence type="ECO:0000256" key="8">
    <source>
        <dbReference type="ARBA" id="ARBA00023239"/>
    </source>
</evidence>
<evidence type="ECO:0000313" key="12">
    <source>
        <dbReference type="EMBL" id="KAB5592859.1"/>
    </source>
</evidence>
<accession>A0A5N5QMI1</accession>
<keyword evidence="6 10" id="KW-0732">Signal</keyword>
<evidence type="ECO:0000256" key="4">
    <source>
        <dbReference type="ARBA" id="ARBA00006463"/>
    </source>
</evidence>
<dbReference type="Gene3D" id="2.160.20.10">
    <property type="entry name" value="Single-stranded right-handed beta-helix, Pectin lyase-like"/>
    <property type="match status" value="1"/>
</dbReference>
<keyword evidence="5 10" id="KW-0964">Secreted</keyword>
<dbReference type="GO" id="GO:0030570">
    <property type="term" value="F:pectate lyase activity"/>
    <property type="evidence" value="ECO:0007669"/>
    <property type="project" value="UniProtKB-UniRule"/>
</dbReference>
<feature type="chain" id="PRO_5025088089" description="Pectate lyase" evidence="10">
    <location>
        <begin position="24"/>
        <end position="260"/>
    </location>
</feature>
<keyword evidence="8 10" id="KW-0456">Lyase</keyword>
<evidence type="ECO:0000313" key="13">
    <source>
        <dbReference type="Proteomes" id="UP000383932"/>
    </source>
</evidence>
<reference evidence="12 13" key="1">
    <citation type="journal article" date="2019" name="Fungal Biol. Biotechnol.">
        <title>Draft genome sequence of fastidious pathogen Ceratobasidium theobromae, which causes vascular-streak dieback in Theobroma cacao.</title>
        <authorList>
            <person name="Ali S.S."/>
            <person name="Asman A."/>
            <person name="Shao J."/>
            <person name="Firmansyah A.P."/>
            <person name="Susilo A.W."/>
            <person name="Rosmana A."/>
            <person name="McMahon P."/>
            <person name="Junaid M."/>
            <person name="Guest D."/>
            <person name="Kheng T.Y."/>
            <person name="Meinhardt L.W."/>
            <person name="Bailey B.A."/>
        </authorList>
    </citation>
    <scope>NUCLEOTIDE SEQUENCE [LARGE SCALE GENOMIC DNA]</scope>
    <source>
        <strain evidence="12 13">CT2</strain>
    </source>
</reference>
<evidence type="ECO:0000256" key="6">
    <source>
        <dbReference type="ARBA" id="ARBA00022729"/>
    </source>
</evidence>
<dbReference type="OrthoDB" id="441042at2759"/>
<protein>
    <recommendedName>
        <fullName evidence="10">Pectate lyase</fullName>
        <ecNumber evidence="10">4.2.2.2</ecNumber>
    </recommendedName>
</protein>
<feature type="region of interest" description="Disordered" evidence="11">
    <location>
        <begin position="239"/>
        <end position="260"/>
    </location>
</feature>
<evidence type="ECO:0000256" key="3">
    <source>
        <dbReference type="ARBA" id="ARBA00004613"/>
    </source>
</evidence>
<proteinExistence type="inferred from homology"/>
<evidence type="ECO:0000256" key="9">
    <source>
        <dbReference type="ARBA" id="ARBA00025679"/>
    </source>
</evidence>